<keyword evidence="9 13" id="KW-0862">Zinc</keyword>
<name>A0A8H4IZ12_9PEZI</name>
<comment type="cofactor">
    <cofactor evidence="13">
        <name>Zn(2+)</name>
        <dbReference type="ChEBI" id="CHEBI:29105"/>
    </cofactor>
    <text evidence="13">Binds 1 zinc ion per subunit.</text>
</comment>
<evidence type="ECO:0000313" key="14">
    <source>
        <dbReference type="EMBL" id="KAF4309812.1"/>
    </source>
</evidence>
<dbReference type="SUPFAM" id="SSF55486">
    <property type="entry name" value="Metalloproteases ('zincins'), catalytic domain"/>
    <property type="match status" value="1"/>
</dbReference>
<accession>A0A8H4IZ12</accession>
<protein>
    <recommendedName>
        <fullName evidence="3">deuterolysin</fullName>
        <ecNumber evidence="3">3.4.24.39</ecNumber>
    </recommendedName>
</protein>
<dbReference type="OrthoDB" id="412874at2759"/>
<evidence type="ECO:0000256" key="1">
    <source>
        <dbReference type="ARBA" id="ARBA00001187"/>
    </source>
</evidence>
<dbReference type="InterPro" id="IPR050414">
    <property type="entry name" value="Fungal_M35_metalloproteases"/>
</dbReference>
<dbReference type="InterPro" id="IPR024079">
    <property type="entry name" value="MetalloPept_cat_dom_sf"/>
</dbReference>
<dbReference type="GO" id="GO:0006508">
    <property type="term" value="P:proteolysis"/>
    <property type="evidence" value="ECO:0007669"/>
    <property type="project" value="UniProtKB-KW"/>
</dbReference>
<feature type="binding site" evidence="13">
    <location>
        <position position="423"/>
    </location>
    <ligand>
        <name>Zn(2+)</name>
        <dbReference type="ChEBI" id="CHEBI:29105"/>
        <note>catalytic</note>
    </ligand>
</feature>
<dbReference type="PANTHER" id="PTHR37016:SF3">
    <property type="entry name" value="NEUTRAL PROTEASE 2-RELATED"/>
    <property type="match status" value="1"/>
</dbReference>
<evidence type="ECO:0000256" key="2">
    <source>
        <dbReference type="ARBA" id="ARBA00010279"/>
    </source>
</evidence>
<keyword evidence="5" id="KW-0165">Cleavage on pair of basic residues</keyword>
<comment type="similarity">
    <text evidence="2">Belongs to the peptidase M35 family.</text>
</comment>
<dbReference type="Pfam" id="PF02102">
    <property type="entry name" value="Peptidase_M35"/>
    <property type="match status" value="1"/>
</dbReference>
<dbReference type="GO" id="GO:0046872">
    <property type="term" value="F:metal ion binding"/>
    <property type="evidence" value="ECO:0007669"/>
    <property type="project" value="UniProtKB-KW"/>
</dbReference>
<feature type="binding site" evidence="13">
    <location>
        <position position="427"/>
    </location>
    <ligand>
        <name>Zn(2+)</name>
        <dbReference type="ChEBI" id="CHEBI:29105"/>
        <note>catalytic</note>
    </ligand>
</feature>
<dbReference type="PANTHER" id="PTHR37016">
    <property type="match status" value="1"/>
</dbReference>
<feature type="binding site" evidence="13">
    <location>
        <position position="438"/>
    </location>
    <ligand>
        <name>Zn(2+)</name>
        <dbReference type="ChEBI" id="CHEBI:29105"/>
        <note>catalytic</note>
    </ligand>
</feature>
<evidence type="ECO:0000313" key="15">
    <source>
        <dbReference type="Proteomes" id="UP000572817"/>
    </source>
</evidence>
<evidence type="ECO:0000256" key="10">
    <source>
        <dbReference type="ARBA" id="ARBA00023049"/>
    </source>
</evidence>
<evidence type="ECO:0000256" key="6">
    <source>
        <dbReference type="ARBA" id="ARBA00022723"/>
    </source>
</evidence>
<keyword evidence="10" id="KW-0482">Metalloprotease</keyword>
<evidence type="ECO:0000256" key="8">
    <source>
        <dbReference type="ARBA" id="ARBA00022801"/>
    </source>
</evidence>
<dbReference type="EMBL" id="WWBZ02000016">
    <property type="protein sequence ID" value="KAF4309812.1"/>
    <property type="molecule type" value="Genomic_DNA"/>
</dbReference>
<dbReference type="GO" id="GO:0004222">
    <property type="term" value="F:metalloendopeptidase activity"/>
    <property type="evidence" value="ECO:0007669"/>
    <property type="project" value="InterPro"/>
</dbReference>
<evidence type="ECO:0000256" key="4">
    <source>
        <dbReference type="ARBA" id="ARBA00022670"/>
    </source>
</evidence>
<dbReference type="InterPro" id="IPR001384">
    <property type="entry name" value="Peptidase_M35"/>
</dbReference>
<gene>
    <name evidence="14" type="ORF">GTA08_BOTSDO02679</name>
</gene>
<evidence type="ECO:0000256" key="3">
    <source>
        <dbReference type="ARBA" id="ARBA00012431"/>
    </source>
</evidence>
<dbReference type="Gene3D" id="3.40.390.10">
    <property type="entry name" value="Collagenase (Catalytic Domain)"/>
    <property type="match status" value="1"/>
</dbReference>
<keyword evidence="8" id="KW-0378">Hydrolase</keyword>
<evidence type="ECO:0000256" key="13">
    <source>
        <dbReference type="PIRSR" id="PIRSR601384-2"/>
    </source>
</evidence>
<comment type="catalytic activity">
    <reaction evidence="1">
        <text>Preferential cleavage of bonds with hydrophobic residues in P1'. Also 3-Asn-|-Gln-4 and 8-Gly-|-Ser-9 bonds in insulin B chain.</text>
        <dbReference type="EC" id="3.4.24.39"/>
    </reaction>
</comment>
<organism evidence="14 15">
    <name type="scientific">Botryosphaeria dothidea</name>
    <dbReference type="NCBI Taxonomy" id="55169"/>
    <lineage>
        <taxon>Eukaryota</taxon>
        <taxon>Fungi</taxon>
        <taxon>Dikarya</taxon>
        <taxon>Ascomycota</taxon>
        <taxon>Pezizomycotina</taxon>
        <taxon>Dothideomycetes</taxon>
        <taxon>Dothideomycetes incertae sedis</taxon>
        <taxon>Botryosphaeriales</taxon>
        <taxon>Botryosphaeriaceae</taxon>
        <taxon>Botryosphaeria</taxon>
    </lineage>
</organism>
<dbReference type="Proteomes" id="UP000572817">
    <property type="component" value="Unassembled WGS sequence"/>
</dbReference>
<proteinExistence type="inferred from homology"/>
<keyword evidence="4" id="KW-0645">Protease</keyword>
<keyword evidence="7" id="KW-0732">Signal</keyword>
<evidence type="ECO:0000256" key="7">
    <source>
        <dbReference type="ARBA" id="ARBA00022729"/>
    </source>
</evidence>
<dbReference type="EC" id="3.4.24.39" evidence="3"/>
<evidence type="ECO:0000256" key="11">
    <source>
        <dbReference type="ARBA" id="ARBA00023145"/>
    </source>
</evidence>
<comment type="caution">
    <text evidence="14">The sequence shown here is derived from an EMBL/GenBank/DDBJ whole genome shotgun (WGS) entry which is preliminary data.</text>
</comment>
<keyword evidence="6 13" id="KW-0479">Metal-binding</keyword>
<dbReference type="CDD" id="cd11008">
    <property type="entry name" value="M35_deuterolysin_like"/>
    <property type="match status" value="1"/>
</dbReference>
<sequence length="479" mass="52119">MCTETLNLYKCGHILGGSSRRRIQPCSRAQRNACARVHVQEKRHTTFACPECRGTKVDGLAARLQQSAAERVKVSKAASGRSNSSSSGGSEAGYGYYTSINACHHIANMRFLMHLFAVILVAVAACGQLTQSKSTTSLGVKLNPIGNTAMQVVLTNTGGVDLNLLHKGTILGDAPNQKVIMYSNNDPVPFRGISFRLVQRGDLGADSFTQVPAGQSVTTEFDAAEQYDLSTGGTFTAIAAGYIPYTQGNSTILDGKAIPYRSNVIEVNVDGSEAAKIRTASSRLVMALEIRDSCEGDLLEKLTTAITGDGGCRDQADAGYEDAKSEKTTDLYKKVFQKDDETYKKVIRGRLNEIADECDVVEPGPIKFYCEDVWGFCYDLDVEWSAAYTDDGLNQICLCERAYTLPAFTDKCHDVDLAGLLVHELSHLSSIYKPPARDYAIGWEISTDHDLMDATHARDNADSYRLYAQAAFLGCPLDD</sequence>
<dbReference type="AlphaFoldDB" id="A0A8H4IZ12"/>
<evidence type="ECO:0000256" key="5">
    <source>
        <dbReference type="ARBA" id="ARBA00022685"/>
    </source>
</evidence>
<feature type="active site" evidence="12">
    <location>
        <position position="424"/>
    </location>
</feature>
<keyword evidence="11" id="KW-0865">Zymogen</keyword>
<evidence type="ECO:0000256" key="12">
    <source>
        <dbReference type="PIRSR" id="PIRSR601384-1"/>
    </source>
</evidence>
<reference evidence="14" key="1">
    <citation type="submission" date="2020-04" db="EMBL/GenBank/DDBJ databases">
        <title>Genome Assembly and Annotation of Botryosphaeria dothidea sdau 11-99, a Latent Pathogen of Apple Fruit Ring Rot in China.</title>
        <authorList>
            <person name="Yu C."/>
            <person name="Diao Y."/>
            <person name="Lu Q."/>
            <person name="Zhao J."/>
            <person name="Cui S."/>
            <person name="Peng C."/>
            <person name="He B."/>
            <person name="Liu H."/>
        </authorList>
    </citation>
    <scope>NUCLEOTIDE SEQUENCE [LARGE SCALE GENOMIC DNA]</scope>
    <source>
        <strain evidence="14">Sdau11-99</strain>
    </source>
</reference>
<keyword evidence="15" id="KW-1185">Reference proteome</keyword>
<dbReference type="Gene3D" id="2.60.40.2970">
    <property type="match status" value="1"/>
</dbReference>
<evidence type="ECO:0000256" key="9">
    <source>
        <dbReference type="ARBA" id="ARBA00022833"/>
    </source>
</evidence>